<dbReference type="OrthoDB" id="9937457at2"/>
<gene>
    <name evidence="1" type="ORF">EHF44_23210</name>
</gene>
<name>A0A3G8H784_9BURK</name>
<dbReference type="KEGG" id="cpau:EHF44_23210"/>
<accession>A0A3G8H784</accession>
<dbReference type="EMBL" id="CP033970">
    <property type="protein sequence ID" value="AZG16306.1"/>
    <property type="molecule type" value="Genomic_DNA"/>
</dbReference>
<reference evidence="2" key="1">
    <citation type="submission" date="2018-11" db="EMBL/GenBank/DDBJ databases">
        <title>FDA dAtabase for Regulatory Grade micrObial Sequences (FDA-ARGOS): Supporting development and validation of Infectious Disease Dx tests.</title>
        <authorList>
            <person name="Goldberg B."/>
            <person name="Campos J."/>
            <person name="Tallon L."/>
            <person name="Sadzewicz L."/>
            <person name="Zhao X."/>
            <person name="Vavikolanu K."/>
            <person name="Mehta A."/>
            <person name="Aluvathingal J."/>
            <person name="Nadendla S."/>
            <person name="Geyer C."/>
            <person name="Nandy P."/>
            <person name="Yan Y."/>
            <person name="Sichtig H."/>
        </authorList>
    </citation>
    <scope>NUCLEOTIDE SEQUENCE [LARGE SCALE GENOMIC DNA]</scope>
    <source>
        <strain evidence="2">FDAARGOS_614</strain>
    </source>
</reference>
<dbReference type="Proteomes" id="UP000270411">
    <property type="component" value="Chromosome 2"/>
</dbReference>
<dbReference type="AlphaFoldDB" id="A0A3G8H784"/>
<organism evidence="1 2">
    <name type="scientific">Cupriavidus pauculus</name>
    <dbReference type="NCBI Taxonomy" id="82633"/>
    <lineage>
        <taxon>Bacteria</taxon>
        <taxon>Pseudomonadati</taxon>
        <taxon>Pseudomonadota</taxon>
        <taxon>Betaproteobacteria</taxon>
        <taxon>Burkholderiales</taxon>
        <taxon>Burkholderiaceae</taxon>
        <taxon>Cupriavidus</taxon>
    </lineage>
</organism>
<dbReference type="RefSeq" id="WP_124686036.1">
    <property type="nucleotide sequence ID" value="NZ_CP033970.1"/>
</dbReference>
<protein>
    <submittedName>
        <fullName evidence="1">Uncharacterized protein</fullName>
    </submittedName>
</protein>
<sequence length="91" mass="11018">MDPTRNRADYWAAQRRQARLDRDIFPIDHRIKRLRADIRKRLHHLRALKEKGYPLDHSRRLLVLLCRTLAADRAYRKAMVRTIMGDTSRQR</sequence>
<evidence type="ECO:0000313" key="2">
    <source>
        <dbReference type="Proteomes" id="UP000270411"/>
    </source>
</evidence>
<proteinExistence type="predicted"/>
<evidence type="ECO:0000313" key="1">
    <source>
        <dbReference type="EMBL" id="AZG16306.1"/>
    </source>
</evidence>